<feature type="transmembrane region" description="Helical" evidence="1">
    <location>
        <begin position="198"/>
        <end position="215"/>
    </location>
</feature>
<feature type="transmembrane region" description="Helical" evidence="1">
    <location>
        <begin position="136"/>
        <end position="155"/>
    </location>
</feature>
<keyword evidence="1" id="KW-0812">Transmembrane</keyword>
<keyword evidence="1" id="KW-1133">Transmembrane helix</keyword>
<feature type="transmembrane region" description="Helical" evidence="1">
    <location>
        <begin position="161"/>
        <end position="178"/>
    </location>
</feature>
<dbReference type="EMBL" id="CAJJDN010000034">
    <property type="protein sequence ID" value="CAD8075838.1"/>
    <property type="molecule type" value="Genomic_DNA"/>
</dbReference>
<comment type="caution">
    <text evidence="2">The sequence shown here is derived from an EMBL/GenBank/DDBJ whole genome shotgun (WGS) entry which is preliminary data.</text>
</comment>
<evidence type="ECO:0000313" key="3">
    <source>
        <dbReference type="Proteomes" id="UP000692954"/>
    </source>
</evidence>
<sequence>MSERREEDTTIVQAAIPAALEGAKKAEELEKKLKEQGGQKLEDAEKQAQEQVAKVQEMIGFTGNQAQVAQQQSLVVAAAQYIVGSLLSMLILQLGFFGSILTFIPFLQQLTIILYLVSILIVQFCPESVNKLPKNFGFFIIHSASKILLMVYITIHFESLKFELIQLVFGIVILFLFYQIKKGISENEDIALIVKKQFFNVLIVSAIISGFMGLLTRSNLFITILLIIVGASYTYYLQLALQRFCNHQFLFINKNDLYMGAAQLDADLFLWCKLVGFHCIKKNEDGNYIPNQDIEEESKQKEPEEQNKI</sequence>
<evidence type="ECO:0008006" key="4">
    <source>
        <dbReference type="Google" id="ProtNLM"/>
    </source>
</evidence>
<organism evidence="2 3">
    <name type="scientific">Paramecium sonneborni</name>
    <dbReference type="NCBI Taxonomy" id="65129"/>
    <lineage>
        <taxon>Eukaryota</taxon>
        <taxon>Sar</taxon>
        <taxon>Alveolata</taxon>
        <taxon>Ciliophora</taxon>
        <taxon>Intramacronucleata</taxon>
        <taxon>Oligohymenophorea</taxon>
        <taxon>Peniculida</taxon>
        <taxon>Parameciidae</taxon>
        <taxon>Paramecium</taxon>
    </lineage>
</organism>
<feature type="transmembrane region" description="Helical" evidence="1">
    <location>
        <begin position="103"/>
        <end position="124"/>
    </location>
</feature>
<protein>
    <recommendedName>
        <fullName evidence="4">Transmembrane protein</fullName>
    </recommendedName>
</protein>
<feature type="transmembrane region" description="Helical" evidence="1">
    <location>
        <begin position="221"/>
        <end position="241"/>
    </location>
</feature>
<evidence type="ECO:0000256" key="1">
    <source>
        <dbReference type="SAM" id="Phobius"/>
    </source>
</evidence>
<proteinExistence type="predicted"/>
<keyword evidence="3" id="KW-1185">Reference proteome</keyword>
<name>A0A8S1M4U4_9CILI</name>
<dbReference type="AlphaFoldDB" id="A0A8S1M4U4"/>
<keyword evidence="1" id="KW-0472">Membrane</keyword>
<gene>
    <name evidence="2" type="ORF">PSON_ATCC_30995.1.T0340044</name>
</gene>
<evidence type="ECO:0000313" key="2">
    <source>
        <dbReference type="EMBL" id="CAD8075838.1"/>
    </source>
</evidence>
<reference evidence="2" key="1">
    <citation type="submission" date="2021-01" db="EMBL/GenBank/DDBJ databases">
        <authorList>
            <consortium name="Genoscope - CEA"/>
            <person name="William W."/>
        </authorList>
    </citation>
    <scope>NUCLEOTIDE SEQUENCE</scope>
</reference>
<dbReference type="Proteomes" id="UP000692954">
    <property type="component" value="Unassembled WGS sequence"/>
</dbReference>
<accession>A0A8S1M4U4</accession>
<feature type="transmembrane region" description="Helical" evidence="1">
    <location>
        <begin position="74"/>
        <end position="97"/>
    </location>
</feature>